<dbReference type="PRINTS" id="PR01713">
    <property type="entry name" value="NUCEPIMERASE"/>
</dbReference>
<evidence type="ECO:0000256" key="1">
    <source>
        <dbReference type="ARBA" id="ARBA00023027"/>
    </source>
</evidence>
<evidence type="ECO:0000259" key="2">
    <source>
        <dbReference type="Pfam" id="PF01370"/>
    </source>
</evidence>
<dbReference type="Pfam" id="PF01370">
    <property type="entry name" value="Epimerase"/>
    <property type="match status" value="1"/>
</dbReference>
<dbReference type="RefSeq" id="WP_104476719.1">
    <property type="nucleotide sequence ID" value="NZ_MPZN01000056.1"/>
</dbReference>
<keyword evidence="4" id="KW-1185">Reference proteome</keyword>
<name>A0ABX5ASV0_9MICO</name>
<proteinExistence type="predicted"/>
<evidence type="ECO:0000313" key="4">
    <source>
        <dbReference type="Proteomes" id="UP000237755"/>
    </source>
</evidence>
<accession>A0ABX5ASV0</accession>
<organism evidence="3 4">
    <name type="scientific">Microterricola pindariensis</name>
    <dbReference type="NCBI Taxonomy" id="478010"/>
    <lineage>
        <taxon>Bacteria</taxon>
        <taxon>Bacillati</taxon>
        <taxon>Actinomycetota</taxon>
        <taxon>Actinomycetes</taxon>
        <taxon>Micrococcales</taxon>
        <taxon>Microbacteriaceae</taxon>
        <taxon>Microterricola</taxon>
    </lineage>
</organism>
<dbReference type="InterPro" id="IPR001509">
    <property type="entry name" value="Epimerase_deHydtase"/>
</dbReference>
<dbReference type="InterPro" id="IPR036291">
    <property type="entry name" value="NAD(P)-bd_dom_sf"/>
</dbReference>
<gene>
    <name evidence="3" type="ORF">GY24_13780</name>
</gene>
<feature type="domain" description="NAD-dependent epimerase/dehydratase" evidence="2">
    <location>
        <begin position="3"/>
        <end position="241"/>
    </location>
</feature>
<keyword evidence="1" id="KW-0520">NAD</keyword>
<dbReference type="EMBL" id="MPZN01000056">
    <property type="protein sequence ID" value="PPL15764.1"/>
    <property type="molecule type" value="Genomic_DNA"/>
</dbReference>
<reference evidence="3 4" key="1">
    <citation type="journal article" date="2008" name="Int. J. Syst. Evol. Microbiol.">
        <title>Leifsonia pindariensis sp. nov., isolated from the Pindari glacier of the Indian Himalayas, and emended description of the genus Leifsonia.</title>
        <authorList>
            <person name="Reddy G.S."/>
            <person name="Prabagaran S.R."/>
            <person name="Shivaji S."/>
        </authorList>
    </citation>
    <scope>NUCLEOTIDE SEQUENCE [LARGE SCALE GENOMIC DNA]</scope>
    <source>
        <strain evidence="3 4">PON 10</strain>
    </source>
</reference>
<dbReference type="Proteomes" id="UP000237755">
    <property type="component" value="Unassembled WGS sequence"/>
</dbReference>
<sequence length="314" mass="34127">MRVVVTGAAGFIGSRLCRQLLADPSNEVLGVDMLTDYYDVNLKRQNLSRIPTSNFTFLEGDLNRLELEDVLDGVDAVIHLAGQPGVRKSWGDEFGVYVAQNIEATQRLLEAARTSSTIRSFVYASSSSVYGDAERYPTKESDRPQPISPYGVSKLAAEHLCSLYASEFDVPTVSLRFFTVYGPGQRPDMAFNRFIRAGLERSPLTVHGDGTQIREFTHVDDIVRALISAANAGLPAGTVMNLSGGSSVSVNDVIATLSDLLGHSLEVSYGAPVAGDVFQTGGDTTLARELLGWEPTIGIREGLATEIDWLREHR</sequence>
<dbReference type="PANTHER" id="PTHR43574">
    <property type="entry name" value="EPIMERASE-RELATED"/>
    <property type="match status" value="1"/>
</dbReference>
<dbReference type="Gene3D" id="3.40.50.720">
    <property type="entry name" value="NAD(P)-binding Rossmann-like Domain"/>
    <property type="match status" value="1"/>
</dbReference>
<protein>
    <submittedName>
        <fullName evidence="3">UDP-glucose 4-epimerase</fullName>
    </submittedName>
</protein>
<evidence type="ECO:0000313" key="3">
    <source>
        <dbReference type="EMBL" id="PPL15764.1"/>
    </source>
</evidence>
<comment type="caution">
    <text evidence="3">The sequence shown here is derived from an EMBL/GenBank/DDBJ whole genome shotgun (WGS) entry which is preliminary data.</text>
</comment>
<dbReference type="SUPFAM" id="SSF51735">
    <property type="entry name" value="NAD(P)-binding Rossmann-fold domains"/>
    <property type="match status" value="1"/>
</dbReference>
<dbReference type="Gene3D" id="3.90.25.10">
    <property type="entry name" value="UDP-galactose 4-epimerase, domain 1"/>
    <property type="match status" value="1"/>
</dbReference>